<proteinExistence type="predicted"/>
<evidence type="ECO:0000313" key="3">
    <source>
        <dbReference type="Proteomes" id="UP000323521"/>
    </source>
</evidence>
<reference evidence="2 3" key="1">
    <citation type="submission" date="2016-10" db="EMBL/GenBank/DDBJ databases">
        <title>Complete Genome Sequence of Peptococcaceae strain DCMF.</title>
        <authorList>
            <person name="Edwards R.J."/>
            <person name="Holland S.I."/>
            <person name="Deshpande N.P."/>
            <person name="Wong Y.K."/>
            <person name="Ertan H."/>
            <person name="Manefield M."/>
            <person name="Russell T.L."/>
            <person name="Lee M.J."/>
        </authorList>
    </citation>
    <scope>NUCLEOTIDE SEQUENCE [LARGE SCALE GENOMIC DNA]</scope>
    <source>
        <strain evidence="2 3">DCMF</strain>
    </source>
</reference>
<dbReference type="EMBL" id="CP017634">
    <property type="protein sequence ID" value="ATW28503.1"/>
    <property type="molecule type" value="Genomic_DNA"/>
</dbReference>
<dbReference type="Pfam" id="PF05239">
    <property type="entry name" value="PRC"/>
    <property type="match status" value="1"/>
</dbReference>
<dbReference type="Gene3D" id="2.30.30.240">
    <property type="entry name" value="PRC-barrel domain"/>
    <property type="match status" value="1"/>
</dbReference>
<evidence type="ECO:0000313" key="2">
    <source>
        <dbReference type="EMBL" id="ATW28503.1"/>
    </source>
</evidence>
<dbReference type="KEGG" id="fwa:DCMF_09805"/>
<protein>
    <recommendedName>
        <fullName evidence="1">PRC-barrel domain-containing protein</fullName>
    </recommendedName>
</protein>
<dbReference type="NCBIfam" id="TIGR02888">
    <property type="entry name" value="spore_YlmC_YmxH"/>
    <property type="match status" value="1"/>
</dbReference>
<dbReference type="InterPro" id="IPR027275">
    <property type="entry name" value="PRC-brl_dom"/>
</dbReference>
<sequence length="92" mass="10570">MKVSELRMKDIINIVDGKRLGFIKDIELNLQRGKIQSLILPGTSRFLGIFGRYDDVAISWDQIKKIGADVILVEVHGFTELKHQEKEENFVD</sequence>
<dbReference type="RefSeq" id="WP_418219642.1">
    <property type="nucleotide sequence ID" value="NZ_CP017634.1"/>
</dbReference>
<accession>A0A3G1L157</accession>
<feature type="domain" description="PRC-barrel" evidence="1">
    <location>
        <begin position="2"/>
        <end position="75"/>
    </location>
</feature>
<dbReference type="PANTHER" id="PTHR40061:SF1">
    <property type="entry name" value="SPORULATION PROTEIN YLMC-RELATED"/>
    <property type="match status" value="1"/>
</dbReference>
<dbReference type="AlphaFoldDB" id="A0A3G1L157"/>
<name>A0A3G1L157_FORW1</name>
<organism evidence="2 3">
    <name type="scientific">Formimonas warabiya</name>
    <dbReference type="NCBI Taxonomy" id="1761012"/>
    <lineage>
        <taxon>Bacteria</taxon>
        <taxon>Bacillati</taxon>
        <taxon>Bacillota</taxon>
        <taxon>Clostridia</taxon>
        <taxon>Eubacteriales</taxon>
        <taxon>Peptococcaceae</taxon>
        <taxon>Candidatus Formimonas</taxon>
    </lineage>
</organism>
<gene>
    <name evidence="2" type="ORF">DCMF_09805</name>
</gene>
<dbReference type="SUPFAM" id="SSF50346">
    <property type="entry name" value="PRC-barrel domain"/>
    <property type="match status" value="1"/>
</dbReference>
<dbReference type="PANTHER" id="PTHR40061">
    <property type="entry name" value="SPORULATION PROTEIN YLMC-RELATED"/>
    <property type="match status" value="1"/>
</dbReference>
<dbReference type="InterPro" id="IPR011033">
    <property type="entry name" value="PRC_barrel-like_sf"/>
</dbReference>
<dbReference type="Proteomes" id="UP000323521">
    <property type="component" value="Chromosome"/>
</dbReference>
<dbReference type="InterPro" id="IPR014238">
    <property type="entry name" value="Spore_YlmC/YmxH"/>
</dbReference>
<keyword evidence="3" id="KW-1185">Reference proteome</keyword>
<evidence type="ECO:0000259" key="1">
    <source>
        <dbReference type="Pfam" id="PF05239"/>
    </source>
</evidence>